<reference evidence="4" key="1">
    <citation type="journal article" date="2019" name="Int. J. Syst. Evol. Microbiol.">
        <title>The Global Catalogue of Microorganisms (GCM) 10K type strain sequencing project: providing services to taxonomists for standard genome sequencing and annotation.</title>
        <authorList>
            <consortium name="The Broad Institute Genomics Platform"/>
            <consortium name="The Broad Institute Genome Sequencing Center for Infectious Disease"/>
            <person name="Wu L."/>
            <person name="Ma J."/>
        </authorList>
    </citation>
    <scope>NUCLEOTIDE SEQUENCE [LARGE SCALE GENOMIC DNA]</scope>
    <source>
        <strain evidence="4">JCM 14902</strain>
    </source>
</reference>
<gene>
    <name evidence="3" type="ORF">GCM10009777_39410</name>
</gene>
<protein>
    <submittedName>
        <fullName evidence="3">Uncharacterized protein</fullName>
    </submittedName>
</protein>
<name>A0ABP5EGL5_9MICO</name>
<keyword evidence="4" id="KW-1185">Reference proteome</keyword>
<organism evidence="3 4">
    <name type="scientific">Microbacterium pumilum</name>
    <dbReference type="NCBI Taxonomy" id="344165"/>
    <lineage>
        <taxon>Bacteria</taxon>
        <taxon>Bacillati</taxon>
        <taxon>Actinomycetota</taxon>
        <taxon>Actinomycetes</taxon>
        <taxon>Micrococcales</taxon>
        <taxon>Microbacteriaceae</taxon>
        <taxon>Microbacterium</taxon>
    </lineage>
</organism>
<comment type="caution">
    <text evidence="3">The sequence shown here is derived from an EMBL/GenBank/DDBJ whole genome shotgun (WGS) entry which is preliminary data.</text>
</comment>
<evidence type="ECO:0000313" key="4">
    <source>
        <dbReference type="Proteomes" id="UP001500326"/>
    </source>
</evidence>
<accession>A0ABP5EGL5</accession>
<keyword evidence="2" id="KW-0472">Membrane</keyword>
<sequence length="115" mass="12384">MTSSATDRLQRDVDRLSSSVATQIERLRSAAHSEQRLALLGTIIAAAIGAAATLGASFLAAQPQPVACTESLQRAIEIYQTSGLKIDLPDESREQEQCDLEQQLDQLGPRPQPTP</sequence>
<keyword evidence="2" id="KW-0812">Transmembrane</keyword>
<dbReference type="Proteomes" id="UP001500326">
    <property type="component" value="Unassembled WGS sequence"/>
</dbReference>
<feature type="region of interest" description="Disordered" evidence="1">
    <location>
        <begin position="87"/>
        <end position="115"/>
    </location>
</feature>
<evidence type="ECO:0000313" key="3">
    <source>
        <dbReference type="EMBL" id="GAA1998235.1"/>
    </source>
</evidence>
<evidence type="ECO:0000256" key="2">
    <source>
        <dbReference type="SAM" id="Phobius"/>
    </source>
</evidence>
<keyword evidence="2" id="KW-1133">Transmembrane helix</keyword>
<evidence type="ECO:0000256" key="1">
    <source>
        <dbReference type="SAM" id="MobiDB-lite"/>
    </source>
</evidence>
<feature type="transmembrane region" description="Helical" evidence="2">
    <location>
        <begin position="37"/>
        <end position="61"/>
    </location>
</feature>
<dbReference type="EMBL" id="BAAAOH010000001">
    <property type="protein sequence ID" value="GAA1998235.1"/>
    <property type="molecule type" value="Genomic_DNA"/>
</dbReference>
<feature type="compositionally biased region" description="Basic and acidic residues" evidence="1">
    <location>
        <begin position="87"/>
        <end position="96"/>
    </location>
</feature>
<dbReference type="RefSeq" id="WP_344066492.1">
    <property type="nucleotide sequence ID" value="NZ_BAAAOH010000001.1"/>
</dbReference>
<proteinExistence type="predicted"/>